<reference evidence="2" key="1">
    <citation type="submission" date="2011-09" db="EMBL/GenBank/DDBJ databases">
        <title>The permanent draft genome of Mucilaginibacter paludis DSM 18603.</title>
        <authorList>
            <consortium name="US DOE Joint Genome Institute (JGI-PGF)"/>
            <person name="Lucas S."/>
            <person name="Han J."/>
            <person name="Lapidus A."/>
            <person name="Bruce D."/>
            <person name="Goodwin L."/>
            <person name="Pitluck S."/>
            <person name="Peters L."/>
            <person name="Kyrpides N."/>
            <person name="Mavromatis K."/>
            <person name="Ivanova N."/>
            <person name="Mikhailova N."/>
            <person name="Held B."/>
            <person name="Detter J.C."/>
            <person name="Tapia R."/>
            <person name="Han C."/>
            <person name="Land M."/>
            <person name="Hauser L."/>
            <person name="Markowitz V."/>
            <person name="Cheng J.-F."/>
            <person name="Hugenholtz P."/>
            <person name="Woyke T."/>
            <person name="Wu D."/>
            <person name="Tindall B."/>
            <person name="Brambilla E."/>
            <person name="Klenk H.-P."/>
            <person name="Eisen J.A."/>
        </authorList>
    </citation>
    <scope>NUCLEOTIDE SEQUENCE [LARGE SCALE GENOMIC DNA]</scope>
    <source>
        <strain evidence="2">DSM 18603</strain>
    </source>
</reference>
<dbReference type="Gene3D" id="1.25.40.10">
    <property type="entry name" value="Tetratricopeptide repeat domain"/>
    <property type="match status" value="1"/>
</dbReference>
<organism evidence="2 3">
    <name type="scientific">Mucilaginibacter paludis DSM 18603</name>
    <dbReference type="NCBI Taxonomy" id="714943"/>
    <lineage>
        <taxon>Bacteria</taxon>
        <taxon>Pseudomonadati</taxon>
        <taxon>Bacteroidota</taxon>
        <taxon>Sphingobacteriia</taxon>
        <taxon>Sphingobacteriales</taxon>
        <taxon>Sphingobacteriaceae</taxon>
        <taxon>Mucilaginibacter</taxon>
    </lineage>
</organism>
<keyword evidence="3" id="KW-1185">Reference proteome</keyword>
<name>H1YF19_9SPHI</name>
<feature type="transmembrane region" description="Helical" evidence="1">
    <location>
        <begin position="29"/>
        <end position="45"/>
    </location>
</feature>
<keyword evidence="1" id="KW-0472">Membrane</keyword>
<dbReference type="eggNOG" id="COG3063">
    <property type="taxonomic scope" value="Bacteria"/>
</dbReference>
<dbReference type="SUPFAM" id="SSF48452">
    <property type="entry name" value="TPR-like"/>
    <property type="match status" value="1"/>
</dbReference>
<sequence>MFTNQARILVICIFAMLLVFFVYQHNEQLAAVSGLFILMLIWGYFKEGPIILAAKHYHNNDFERAEDLLMQIHKPEWLSKKRRGFYEYMLGGICLKQHKFEEAERHYELAAQFPLRSANDHVAALVHVANIGLRQNNYEKAEAYLKLATRQEDKISAKMKDVIARLQKELKNRKAN</sequence>
<evidence type="ECO:0008006" key="4">
    <source>
        <dbReference type="Google" id="ProtNLM"/>
    </source>
</evidence>
<evidence type="ECO:0000313" key="2">
    <source>
        <dbReference type="EMBL" id="EHQ25272.1"/>
    </source>
</evidence>
<keyword evidence="1" id="KW-1133">Transmembrane helix</keyword>
<proteinExistence type="predicted"/>
<evidence type="ECO:0000313" key="3">
    <source>
        <dbReference type="Proteomes" id="UP000002774"/>
    </source>
</evidence>
<dbReference type="HOGENOM" id="CLU_1569713_0_0_10"/>
<protein>
    <recommendedName>
        <fullName evidence="4">Tetratricopeptide TPR_1 repeat-containing protein</fullName>
    </recommendedName>
</protein>
<dbReference type="STRING" id="714943.Mucpa_1103"/>
<evidence type="ECO:0000256" key="1">
    <source>
        <dbReference type="SAM" id="Phobius"/>
    </source>
</evidence>
<accession>H1YF19</accession>
<gene>
    <name evidence="2" type="ORF">Mucpa_1103</name>
</gene>
<dbReference type="InterPro" id="IPR011990">
    <property type="entry name" value="TPR-like_helical_dom_sf"/>
</dbReference>
<dbReference type="EMBL" id="CM001403">
    <property type="protein sequence ID" value="EHQ25272.1"/>
    <property type="molecule type" value="Genomic_DNA"/>
</dbReference>
<dbReference type="Proteomes" id="UP000002774">
    <property type="component" value="Chromosome"/>
</dbReference>
<keyword evidence="1" id="KW-0812">Transmembrane</keyword>
<feature type="transmembrane region" description="Helical" evidence="1">
    <location>
        <begin position="7"/>
        <end position="23"/>
    </location>
</feature>
<dbReference type="AlphaFoldDB" id="H1YF19"/>